<protein>
    <submittedName>
        <fullName evidence="2">Uncharacterized protein</fullName>
    </submittedName>
</protein>
<organism evidence="2 3">
    <name type="scientific">Paenibacillus alvei</name>
    <name type="common">Bacillus alvei</name>
    <dbReference type="NCBI Taxonomy" id="44250"/>
    <lineage>
        <taxon>Bacteria</taxon>
        <taxon>Bacillati</taxon>
        <taxon>Bacillota</taxon>
        <taxon>Bacilli</taxon>
        <taxon>Bacillales</taxon>
        <taxon>Paenibacillaceae</taxon>
        <taxon>Paenibacillus</taxon>
    </lineage>
</organism>
<keyword evidence="1" id="KW-0472">Membrane</keyword>
<dbReference type="Proteomes" id="UP000304148">
    <property type="component" value="Chromosome"/>
</dbReference>
<evidence type="ECO:0000313" key="2">
    <source>
        <dbReference type="EMBL" id="SYX83385.1"/>
    </source>
</evidence>
<dbReference type="AlphaFoldDB" id="A0A383R8F4"/>
<evidence type="ECO:0000256" key="1">
    <source>
        <dbReference type="SAM" id="Phobius"/>
    </source>
</evidence>
<sequence length="64" mass="7530">MRTLKSFMKMLFELMFGLYYGIFRRGEHYDKEAQHLRGVRYGAFVVGLMVTLVFVAMILYPSSL</sequence>
<feature type="transmembrane region" description="Helical" evidence="1">
    <location>
        <begin position="43"/>
        <end position="60"/>
    </location>
</feature>
<evidence type="ECO:0000313" key="3">
    <source>
        <dbReference type="Proteomes" id="UP000304148"/>
    </source>
</evidence>
<keyword evidence="1" id="KW-0812">Transmembrane</keyword>
<gene>
    <name evidence="2" type="ORF">PBLR_11807</name>
</gene>
<keyword evidence="1" id="KW-1133">Transmembrane helix</keyword>
<dbReference type="RefSeq" id="WP_138185493.1">
    <property type="nucleotide sequence ID" value="NZ_LS992241.1"/>
</dbReference>
<reference evidence="3" key="1">
    <citation type="submission" date="2018-08" db="EMBL/GenBank/DDBJ databases">
        <authorList>
            <person name="Chevrot R."/>
        </authorList>
    </citation>
    <scope>NUCLEOTIDE SEQUENCE [LARGE SCALE GENOMIC DNA]</scope>
</reference>
<name>A0A383R8F4_PAEAL</name>
<proteinExistence type="predicted"/>
<dbReference type="EMBL" id="LS992241">
    <property type="protein sequence ID" value="SYX83385.1"/>
    <property type="molecule type" value="Genomic_DNA"/>
</dbReference>
<accession>A0A383R8F4</accession>